<dbReference type="InterPro" id="IPR011024">
    <property type="entry name" value="G_crystallin-like"/>
</dbReference>
<dbReference type="Proteomes" id="UP000662200">
    <property type="component" value="Unassembled WGS sequence"/>
</dbReference>
<evidence type="ECO:0008006" key="3">
    <source>
        <dbReference type="Google" id="ProtNLM"/>
    </source>
</evidence>
<name>A0A8J3FIR7_9ACTN</name>
<accession>A0A8J3FIR7</accession>
<evidence type="ECO:0000313" key="2">
    <source>
        <dbReference type="Proteomes" id="UP000662200"/>
    </source>
</evidence>
<dbReference type="AlphaFoldDB" id="A0A8J3FIR7"/>
<keyword evidence="2" id="KW-1185">Reference proteome</keyword>
<reference evidence="1" key="2">
    <citation type="submission" date="2020-09" db="EMBL/GenBank/DDBJ databases">
        <authorList>
            <person name="Sun Q."/>
            <person name="Ohkuma M."/>
        </authorList>
    </citation>
    <scope>NUCLEOTIDE SEQUENCE</scope>
    <source>
        <strain evidence="1">JCM 3091</strain>
    </source>
</reference>
<dbReference type="EMBL" id="BMQC01000003">
    <property type="protein sequence ID" value="GGK20368.1"/>
    <property type="molecule type" value="Genomic_DNA"/>
</dbReference>
<gene>
    <name evidence="1" type="ORF">GCM10010124_11220</name>
</gene>
<sequence>MPNSEMPHTTLDSTEILMRTNVKAAMAALVTILAGTALQATTTGAAQADGKEWRDCPDSYVCLWDDGNYAGRYRFQPEHDAFVSWIGSAMNDRTTSIWNRTGSRVCFYDHVNYQGELLCLDGGGANPNVGAELNDRISSFQRMF</sequence>
<organism evidence="1 2">
    <name type="scientific">Pilimelia terevasa</name>
    <dbReference type="NCBI Taxonomy" id="53372"/>
    <lineage>
        <taxon>Bacteria</taxon>
        <taxon>Bacillati</taxon>
        <taxon>Actinomycetota</taxon>
        <taxon>Actinomycetes</taxon>
        <taxon>Micromonosporales</taxon>
        <taxon>Micromonosporaceae</taxon>
        <taxon>Pilimelia</taxon>
    </lineage>
</organism>
<comment type="caution">
    <text evidence="1">The sequence shown here is derived from an EMBL/GenBank/DDBJ whole genome shotgun (WGS) entry which is preliminary data.</text>
</comment>
<dbReference type="SUPFAM" id="SSF49695">
    <property type="entry name" value="gamma-Crystallin-like"/>
    <property type="match status" value="1"/>
</dbReference>
<evidence type="ECO:0000313" key="1">
    <source>
        <dbReference type="EMBL" id="GGK20368.1"/>
    </source>
</evidence>
<protein>
    <recommendedName>
        <fullName evidence="3">Peptidase inhibitor family I36</fullName>
    </recommendedName>
</protein>
<reference evidence="1" key="1">
    <citation type="journal article" date="2014" name="Int. J. Syst. Evol. Microbiol.">
        <title>Complete genome sequence of Corynebacterium casei LMG S-19264T (=DSM 44701T), isolated from a smear-ripened cheese.</title>
        <authorList>
            <consortium name="US DOE Joint Genome Institute (JGI-PGF)"/>
            <person name="Walter F."/>
            <person name="Albersmeier A."/>
            <person name="Kalinowski J."/>
            <person name="Ruckert C."/>
        </authorList>
    </citation>
    <scope>NUCLEOTIDE SEQUENCE</scope>
    <source>
        <strain evidence="1">JCM 3091</strain>
    </source>
</reference>
<dbReference type="Pfam" id="PF03995">
    <property type="entry name" value="Inhibitor_I36"/>
    <property type="match status" value="1"/>
</dbReference>
<dbReference type="Gene3D" id="2.60.20.10">
    <property type="entry name" value="Crystallins"/>
    <property type="match status" value="1"/>
</dbReference>
<proteinExistence type="predicted"/>